<evidence type="ECO:0000313" key="1">
    <source>
        <dbReference type="EMBL" id="KXB01149.1"/>
    </source>
</evidence>
<comment type="caution">
    <text evidence="1">The sequence shown here is derived from an EMBL/GenBank/DDBJ whole genome shotgun (WGS) entry which is preliminary data.</text>
</comment>
<organism evidence="1 2">
    <name type="scientific">candidate division MSBL1 archaeon SCGC-AAA259O05</name>
    <dbReference type="NCBI Taxonomy" id="1698271"/>
    <lineage>
        <taxon>Archaea</taxon>
        <taxon>Methanobacteriati</taxon>
        <taxon>Methanobacteriota</taxon>
        <taxon>candidate division MSBL1</taxon>
    </lineage>
</organism>
<dbReference type="EMBL" id="LHXV01000024">
    <property type="protein sequence ID" value="KXB01149.1"/>
    <property type="molecule type" value="Genomic_DNA"/>
</dbReference>
<dbReference type="AlphaFoldDB" id="A0A133V3Y8"/>
<gene>
    <name evidence="1" type="ORF">AKJ41_02595</name>
</gene>
<sequence>MEVRGLDKKQETGRILSVNLGVKKMATCVVLNEDGEQLSKPHFIRSSETEKMRRLYYERNDLNSKFGNLREHGLAHTDEFKHLQAEYKRTQNKLNHKREQHAAELQLTVDF</sequence>
<accession>A0A133V3Y8</accession>
<evidence type="ECO:0000313" key="2">
    <source>
        <dbReference type="Proteomes" id="UP000070344"/>
    </source>
</evidence>
<keyword evidence="2" id="KW-1185">Reference proteome</keyword>
<dbReference type="Proteomes" id="UP000070344">
    <property type="component" value="Unassembled WGS sequence"/>
</dbReference>
<protein>
    <submittedName>
        <fullName evidence="1">Uncharacterized protein</fullName>
    </submittedName>
</protein>
<reference evidence="1 2" key="1">
    <citation type="journal article" date="2016" name="Sci. Rep.">
        <title>Metabolic traits of an uncultured archaeal lineage -MSBL1- from brine pools of the Red Sea.</title>
        <authorList>
            <person name="Mwirichia R."/>
            <person name="Alam I."/>
            <person name="Rashid M."/>
            <person name="Vinu M."/>
            <person name="Ba-Alawi W."/>
            <person name="Anthony Kamau A."/>
            <person name="Kamanda Ngugi D."/>
            <person name="Goker M."/>
            <person name="Klenk H.P."/>
            <person name="Bajic V."/>
            <person name="Stingl U."/>
        </authorList>
    </citation>
    <scope>NUCLEOTIDE SEQUENCE [LARGE SCALE GENOMIC DNA]</scope>
    <source>
        <strain evidence="1">SCGC-AAA259O05</strain>
    </source>
</reference>
<name>A0A133V3Y8_9EURY</name>
<proteinExistence type="predicted"/>